<dbReference type="Gramene" id="OIW17987">
    <property type="protein sequence ID" value="OIW17987"/>
    <property type="gene ID" value="TanjilG_31360"/>
</dbReference>
<dbReference type="Proteomes" id="UP000188354">
    <property type="component" value="Chromosome LG01"/>
</dbReference>
<dbReference type="AlphaFoldDB" id="A0A1J7IH23"/>
<protein>
    <submittedName>
        <fullName evidence="1">Uncharacterized protein</fullName>
    </submittedName>
</protein>
<evidence type="ECO:0000313" key="1">
    <source>
        <dbReference type="EMBL" id="OIW17987.1"/>
    </source>
</evidence>
<dbReference type="PROSITE" id="PS51257">
    <property type="entry name" value="PROKAR_LIPOPROTEIN"/>
    <property type="match status" value="1"/>
</dbReference>
<name>A0A1J7IH23_LUPAN</name>
<reference evidence="1 2" key="1">
    <citation type="journal article" date="2017" name="Plant Biotechnol. J.">
        <title>A comprehensive draft genome sequence for lupin (Lupinus angustifolius), an emerging health food: insights into plant-microbe interactions and legume evolution.</title>
        <authorList>
            <person name="Hane J.K."/>
            <person name="Ming Y."/>
            <person name="Kamphuis L.G."/>
            <person name="Nelson M.N."/>
            <person name="Garg G."/>
            <person name="Atkins C.A."/>
            <person name="Bayer P.E."/>
            <person name="Bravo A."/>
            <person name="Bringans S."/>
            <person name="Cannon S."/>
            <person name="Edwards D."/>
            <person name="Foley R."/>
            <person name="Gao L.L."/>
            <person name="Harrison M.J."/>
            <person name="Huang W."/>
            <person name="Hurgobin B."/>
            <person name="Li S."/>
            <person name="Liu C.W."/>
            <person name="McGrath A."/>
            <person name="Morahan G."/>
            <person name="Murray J."/>
            <person name="Weller J."/>
            <person name="Jian J."/>
            <person name="Singh K.B."/>
        </authorList>
    </citation>
    <scope>NUCLEOTIDE SEQUENCE [LARGE SCALE GENOMIC DNA]</scope>
    <source>
        <strain evidence="2">cv. Tanjil</strain>
        <tissue evidence="1">Whole plant</tissue>
    </source>
</reference>
<gene>
    <name evidence="1" type="ORF">TanjilG_31360</name>
</gene>
<accession>A0A1J7IH23</accession>
<proteinExistence type="predicted"/>
<sequence length="70" mass="8139">MSGRALAMVVTSFGTPAMGGGACPPEDAVEKGGERLQWLQERGMRDIFVWPWFSFMDLRFRWTMVYRMWC</sequence>
<dbReference type="EMBL" id="CM007361">
    <property type="protein sequence ID" value="OIW17987.1"/>
    <property type="molecule type" value="Genomic_DNA"/>
</dbReference>
<evidence type="ECO:0000313" key="2">
    <source>
        <dbReference type="Proteomes" id="UP000188354"/>
    </source>
</evidence>
<organism evidence="1 2">
    <name type="scientific">Lupinus angustifolius</name>
    <name type="common">Narrow-leaved blue lupine</name>
    <dbReference type="NCBI Taxonomy" id="3871"/>
    <lineage>
        <taxon>Eukaryota</taxon>
        <taxon>Viridiplantae</taxon>
        <taxon>Streptophyta</taxon>
        <taxon>Embryophyta</taxon>
        <taxon>Tracheophyta</taxon>
        <taxon>Spermatophyta</taxon>
        <taxon>Magnoliopsida</taxon>
        <taxon>eudicotyledons</taxon>
        <taxon>Gunneridae</taxon>
        <taxon>Pentapetalae</taxon>
        <taxon>rosids</taxon>
        <taxon>fabids</taxon>
        <taxon>Fabales</taxon>
        <taxon>Fabaceae</taxon>
        <taxon>Papilionoideae</taxon>
        <taxon>50 kb inversion clade</taxon>
        <taxon>genistoids sensu lato</taxon>
        <taxon>core genistoids</taxon>
        <taxon>Genisteae</taxon>
        <taxon>Lupinus</taxon>
    </lineage>
</organism>
<keyword evidence="2" id="KW-1185">Reference proteome</keyword>